<evidence type="ECO:0000313" key="2">
    <source>
        <dbReference type="EMBL" id="GMT32392.1"/>
    </source>
</evidence>
<gene>
    <name evidence="2" type="ORF">PFISCL1PPCAC_23689</name>
</gene>
<dbReference type="SUPFAM" id="SSF82895">
    <property type="entry name" value="TSP-1 type 1 repeat"/>
    <property type="match status" value="2"/>
</dbReference>
<dbReference type="Proteomes" id="UP001432322">
    <property type="component" value="Unassembled WGS sequence"/>
</dbReference>
<reference evidence="2" key="1">
    <citation type="submission" date="2023-10" db="EMBL/GenBank/DDBJ databases">
        <title>Genome assembly of Pristionchus species.</title>
        <authorList>
            <person name="Yoshida K."/>
            <person name="Sommer R.J."/>
        </authorList>
    </citation>
    <scope>NUCLEOTIDE SEQUENCE</scope>
    <source>
        <strain evidence="2">RS5133</strain>
    </source>
</reference>
<proteinExistence type="predicted"/>
<comment type="caution">
    <text evidence="2">The sequence shown here is derived from an EMBL/GenBank/DDBJ whole genome shotgun (WGS) entry which is preliminary data.</text>
</comment>
<organism evidence="2 3">
    <name type="scientific">Pristionchus fissidentatus</name>
    <dbReference type="NCBI Taxonomy" id="1538716"/>
    <lineage>
        <taxon>Eukaryota</taxon>
        <taxon>Metazoa</taxon>
        <taxon>Ecdysozoa</taxon>
        <taxon>Nematoda</taxon>
        <taxon>Chromadorea</taxon>
        <taxon>Rhabditida</taxon>
        <taxon>Rhabditina</taxon>
        <taxon>Diplogasteromorpha</taxon>
        <taxon>Diplogasteroidea</taxon>
        <taxon>Neodiplogasteridae</taxon>
        <taxon>Pristionchus</taxon>
    </lineage>
</organism>
<dbReference type="EMBL" id="BTSY01000006">
    <property type="protein sequence ID" value="GMT32392.1"/>
    <property type="molecule type" value="Genomic_DNA"/>
</dbReference>
<dbReference type="InterPro" id="IPR036383">
    <property type="entry name" value="TSP1_rpt_sf"/>
</dbReference>
<dbReference type="InterPro" id="IPR000884">
    <property type="entry name" value="TSP1_rpt"/>
</dbReference>
<dbReference type="Gene3D" id="2.20.100.10">
    <property type="entry name" value="Thrombospondin type-1 (TSP1) repeat"/>
    <property type="match status" value="1"/>
</dbReference>
<dbReference type="PROSITE" id="PS50092">
    <property type="entry name" value="TSP1"/>
    <property type="match status" value="2"/>
</dbReference>
<keyword evidence="3" id="KW-1185">Reference proteome</keyword>
<sequence length="189" mass="21404">IPISTGVIVSSPVQSRHHQESRYQQETSAYVQSPMIARQIQVESSTVRDYAADYTEKQDESMYRPRSREYPEYAVSRRDTPLPPTTTPTLSECRWSRWSGWSDCHANRLKQRSRFCIGAGAPVESCACSGLSVEETACEQESESSEVEFTVRDIVREGSGEARETQSERCEWTPWSQWSDCSVSCGKGE</sequence>
<feature type="non-terminal residue" evidence="2">
    <location>
        <position position="189"/>
    </location>
</feature>
<evidence type="ECO:0000256" key="1">
    <source>
        <dbReference type="SAM" id="MobiDB-lite"/>
    </source>
</evidence>
<dbReference type="AlphaFoldDB" id="A0AAV5WK99"/>
<evidence type="ECO:0000313" key="3">
    <source>
        <dbReference type="Proteomes" id="UP001432322"/>
    </source>
</evidence>
<dbReference type="Pfam" id="PF00090">
    <property type="entry name" value="TSP_1"/>
    <property type="match status" value="1"/>
</dbReference>
<accession>A0AAV5WK99</accession>
<protein>
    <submittedName>
        <fullName evidence="2">Uncharacterized protein</fullName>
    </submittedName>
</protein>
<name>A0AAV5WK99_9BILA</name>
<feature type="region of interest" description="Disordered" evidence="1">
    <location>
        <begin position="1"/>
        <end position="29"/>
    </location>
</feature>
<feature type="non-terminal residue" evidence="2">
    <location>
        <position position="1"/>
    </location>
</feature>